<dbReference type="InterPro" id="IPR017972">
    <property type="entry name" value="Cyt_P450_CS"/>
</dbReference>
<reference evidence="11" key="1">
    <citation type="submission" date="2020-11" db="EMBL/GenBank/DDBJ databases">
        <authorList>
            <consortium name="DOE Joint Genome Institute"/>
            <person name="Ahrendt S."/>
            <person name="Riley R."/>
            <person name="Andreopoulos W."/>
            <person name="LaButti K."/>
            <person name="Pangilinan J."/>
            <person name="Ruiz-duenas F.J."/>
            <person name="Barrasa J.M."/>
            <person name="Sanchez-Garcia M."/>
            <person name="Camarero S."/>
            <person name="Miyauchi S."/>
            <person name="Serrano A."/>
            <person name="Linde D."/>
            <person name="Babiker R."/>
            <person name="Drula E."/>
            <person name="Ayuso-Fernandez I."/>
            <person name="Pacheco R."/>
            <person name="Padilla G."/>
            <person name="Ferreira P."/>
            <person name="Barriuso J."/>
            <person name="Kellner H."/>
            <person name="Castanera R."/>
            <person name="Alfaro M."/>
            <person name="Ramirez L."/>
            <person name="Pisabarro A.G."/>
            <person name="Kuo A."/>
            <person name="Tritt A."/>
            <person name="Lipzen A."/>
            <person name="He G."/>
            <person name="Yan M."/>
            <person name="Ng V."/>
            <person name="Cullen D."/>
            <person name="Martin F."/>
            <person name="Rosso M.-N."/>
            <person name="Henrissat B."/>
            <person name="Hibbett D."/>
            <person name="Martinez A.T."/>
            <person name="Grigoriev I.V."/>
        </authorList>
    </citation>
    <scope>NUCLEOTIDE SEQUENCE</scope>
    <source>
        <strain evidence="11">AH 44721</strain>
    </source>
</reference>
<dbReference type="PANTHER" id="PTHR46300:SF7">
    <property type="entry name" value="P450, PUTATIVE (EUROFUNG)-RELATED"/>
    <property type="match status" value="1"/>
</dbReference>
<evidence type="ECO:0000256" key="6">
    <source>
        <dbReference type="ARBA" id="ARBA00023002"/>
    </source>
</evidence>
<evidence type="ECO:0000256" key="2">
    <source>
        <dbReference type="ARBA" id="ARBA00005179"/>
    </source>
</evidence>
<comment type="cofactor">
    <cofactor evidence="1 9">
        <name>heme</name>
        <dbReference type="ChEBI" id="CHEBI:30413"/>
    </cofactor>
</comment>
<comment type="caution">
    <text evidence="11">The sequence shown here is derived from an EMBL/GenBank/DDBJ whole genome shotgun (WGS) entry which is preliminary data.</text>
</comment>
<keyword evidence="5 9" id="KW-0479">Metal-binding</keyword>
<gene>
    <name evidence="11" type="ORF">CPB84DRAFT_1764909</name>
</gene>
<evidence type="ECO:0000256" key="8">
    <source>
        <dbReference type="ARBA" id="ARBA00023033"/>
    </source>
</evidence>
<name>A0A9P5TT62_GYMJU</name>
<evidence type="ECO:0000256" key="4">
    <source>
        <dbReference type="ARBA" id="ARBA00022617"/>
    </source>
</evidence>
<sequence length="485" mass="54474">MLFMPMSGMDKVVLVTTLAATLFIYLRNRTRSALPYPPGPAKLPLLGNVLDFPRSFPWETYARWAKELDSDIIHLSAVGKDFILLNSFKAATDLLDKKSAIYSDSMGWDWLFSSMPYGEPWRERRRTFQQYFSNRSTHVYQTHQIKFARKALLRLLDHSEDFFGIIHHLTGGVAISLAYGFKIQDVNDPFIDLSQRAFQSALNATLPGAFLVDVIPWLKYVPEWVPGAGFQKKAKAWRKLQAAFRELPYAEAVKSLASGTAMPSFTSHWSEKLVNTSDSRRQEGVVKDVGAIVFAGANDTTVAAIKTFFAAMLSFPEVQNDEPNLPYISALVKELLRWRPVTPLALPHQVTEDDVYGGYHVPKGAFVIANAWAMLHDEEDYPDPFSFRPERFLTEDGKLNSAVRDPSLMAFGFGRRICPGSHVAVSMLWLWAASFLATFSVSKAVDEDGTVLEASVEYQSSSVTFHPLPFKSLEELIRSHSLAEA</sequence>
<feature type="binding site" description="axial binding residue" evidence="9">
    <location>
        <position position="418"/>
    </location>
    <ligand>
        <name>heme</name>
        <dbReference type="ChEBI" id="CHEBI:30413"/>
    </ligand>
    <ligandPart>
        <name>Fe</name>
        <dbReference type="ChEBI" id="CHEBI:18248"/>
    </ligandPart>
</feature>
<comment type="similarity">
    <text evidence="3 10">Belongs to the cytochrome P450 family.</text>
</comment>
<dbReference type="GO" id="GO:0020037">
    <property type="term" value="F:heme binding"/>
    <property type="evidence" value="ECO:0007669"/>
    <property type="project" value="InterPro"/>
</dbReference>
<evidence type="ECO:0000313" key="12">
    <source>
        <dbReference type="Proteomes" id="UP000724874"/>
    </source>
</evidence>
<dbReference type="EMBL" id="JADNYJ010000007">
    <property type="protein sequence ID" value="KAF8910206.1"/>
    <property type="molecule type" value="Genomic_DNA"/>
</dbReference>
<evidence type="ECO:0000256" key="10">
    <source>
        <dbReference type="RuleBase" id="RU000461"/>
    </source>
</evidence>
<dbReference type="InterPro" id="IPR050364">
    <property type="entry name" value="Cytochrome_P450_fung"/>
</dbReference>
<dbReference type="InterPro" id="IPR036396">
    <property type="entry name" value="Cyt_P450_sf"/>
</dbReference>
<accession>A0A9P5TT62</accession>
<organism evidence="11 12">
    <name type="scientific">Gymnopilus junonius</name>
    <name type="common">Spectacular rustgill mushroom</name>
    <name type="synonym">Gymnopilus spectabilis subsp. junonius</name>
    <dbReference type="NCBI Taxonomy" id="109634"/>
    <lineage>
        <taxon>Eukaryota</taxon>
        <taxon>Fungi</taxon>
        <taxon>Dikarya</taxon>
        <taxon>Basidiomycota</taxon>
        <taxon>Agaricomycotina</taxon>
        <taxon>Agaricomycetes</taxon>
        <taxon>Agaricomycetidae</taxon>
        <taxon>Agaricales</taxon>
        <taxon>Agaricineae</taxon>
        <taxon>Hymenogastraceae</taxon>
        <taxon>Gymnopilus</taxon>
    </lineage>
</organism>
<dbReference type="OrthoDB" id="2789670at2759"/>
<dbReference type="InterPro" id="IPR002401">
    <property type="entry name" value="Cyt_P450_E_grp-I"/>
</dbReference>
<dbReference type="Pfam" id="PF00067">
    <property type="entry name" value="p450"/>
    <property type="match status" value="1"/>
</dbReference>
<dbReference type="PANTHER" id="PTHR46300">
    <property type="entry name" value="P450, PUTATIVE (EUROFUNG)-RELATED-RELATED"/>
    <property type="match status" value="1"/>
</dbReference>
<keyword evidence="4 9" id="KW-0349">Heme</keyword>
<dbReference type="Proteomes" id="UP000724874">
    <property type="component" value="Unassembled WGS sequence"/>
</dbReference>
<dbReference type="AlphaFoldDB" id="A0A9P5TT62"/>
<keyword evidence="12" id="KW-1185">Reference proteome</keyword>
<protein>
    <submittedName>
        <fullName evidence="11">Cytochrome P450</fullName>
    </submittedName>
</protein>
<dbReference type="CDD" id="cd11065">
    <property type="entry name" value="CYP64-like"/>
    <property type="match status" value="1"/>
</dbReference>
<proteinExistence type="inferred from homology"/>
<dbReference type="GO" id="GO:0005506">
    <property type="term" value="F:iron ion binding"/>
    <property type="evidence" value="ECO:0007669"/>
    <property type="project" value="InterPro"/>
</dbReference>
<dbReference type="InterPro" id="IPR001128">
    <property type="entry name" value="Cyt_P450"/>
</dbReference>
<evidence type="ECO:0000256" key="1">
    <source>
        <dbReference type="ARBA" id="ARBA00001971"/>
    </source>
</evidence>
<dbReference type="Gene3D" id="1.10.630.10">
    <property type="entry name" value="Cytochrome P450"/>
    <property type="match status" value="1"/>
</dbReference>
<keyword evidence="8 10" id="KW-0503">Monooxygenase</keyword>
<evidence type="ECO:0000256" key="3">
    <source>
        <dbReference type="ARBA" id="ARBA00010617"/>
    </source>
</evidence>
<evidence type="ECO:0000313" key="11">
    <source>
        <dbReference type="EMBL" id="KAF8910206.1"/>
    </source>
</evidence>
<evidence type="ECO:0000256" key="5">
    <source>
        <dbReference type="ARBA" id="ARBA00022723"/>
    </source>
</evidence>
<keyword evidence="6 10" id="KW-0560">Oxidoreductase</keyword>
<evidence type="ECO:0000256" key="9">
    <source>
        <dbReference type="PIRSR" id="PIRSR602401-1"/>
    </source>
</evidence>
<comment type="pathway">
    <text evidence="2">Secondary metabolite biosynthesis.</text>
</comment>
<evidence type="ECO:0000256" key="7">
    <source>
        <dbReference type="ARBA" id="ARBA00023004"/>
    </source>
</evidence>
<keyword evidence="7 9" id="KW-0408">Iron</keyword>
<dbReference type="GO" id="GO:0016705">
    <property type="term" value="F:oxidoreductase activity, acting on paired donors, with incorporation or reduction of molecular oxygen"/>
    <property type="evidence" value="ECO:0007669"/>
    <property type="project" value="InterPro"/>
</dbReference>
<dbReference type="PROSITE" id="PS00086">
    <property type="entry name" value="CYTOCHROME_P450"/>
    <property type="match status" value="1"/>
</dbReference>
<dbReference type="PRINTS" id="PR00463">
    <property type="entry name" value="EP450I"/>
</dbReference>
<dbReference type="GO" id="GO:0004497">
    <property type="term" value="F:monooxygenase activity"/>
    <property type="evidence" value="ECO:0007669"/>
    <property type="project" value="UniProtKB-KW"/>
</dbReference>
<dbReference type="SUPFAM" id="SSF48264">
    <property type="entry name" value="Cytochrome P450"/>
    <property type="match status" value="1"/>
</dbReference>